<dbReference type="KEGG" id="tvo:TVG0621501"/>
<evidence type="ECO:0000259" key="1">
    <source>
        <dbReference type="Pfam" id="PF08241"/>
    </source>
</evidence>
<reference evidence="2 3" key="1">
    <citation type="journal article" date="1999" name="Proc. Jpn. Acad.">
        <title>Determination of the complete genomic DNA sequence of Thermoplasma volvanium GSS1.</title>
        <authorList>
            <person name="Kawashima T."/>
            <person name="Yamamoto Y."/>
            <person name="Aramaki H."/>
            <person name="Nunoshiba T."/>
            <person name="Kawamoto T."/>
            <person name="Watanabe K."/>
            <person name="Yamazaki M."/>
            <person name="Kanehori K."/>
            <person name="Amano N."/>
            <person name="Ohya Y."/>
            <person name="Makino K."/>
            <person name="Suzuki M."/>
        </authorList>
    </citation>
    <scope>NUCLEOTIDE SEQUENCE [LARGE SCALE GENOMIC DNA]</scope>
    <source>
        <strain evidence="3">ATCC 51530 / DSM 4299 / JCM 9571 / NBRC 15438 / GSS1</strain>
    </source>
</reference>
<gene>
    <name evidence="2" type="ORF">TVG0621501</name>
</gene>
<dbReference type="AlphaFoldDB" id="Q97B31"/>
<feature type="domain" description="Methyltransferase type 11" evidence="1">
    <location>
        <begin position="65"/>
        <end position="121"/>
    </location>
</feature>
<keyword evidence="3" id="KW-1185">Reference proteome</keyword>
<dbReference type="HOGENOM" id="CLU_071501_1_0_2"/>
<evidence type="ECO:0000313" key="2">
    <source>
        <dbReference type="EMBL" id="BAB59770.1"/>
    </source>
</evidence>
<dbReference type="Proteomes" id="UP000001017">
    <property type="component" value="Chromosome"/>
</dbReference>
<dbReference type="InterPro" id="IPR013216">
    <property type="entry name" value="Methyltransf_11"/>
</dbReference>
<dbReference type="Pfam" id="PF08241">
    <property type="entry name" value="Methyltransf_11"/>
    <property type="match status" value="1"/>
</dbReference>
<name>Q97B31_THEVO</name>
<dbReference type="OrthoDB" id="56895at2157"/>
<dbReference type="EMBL" id="BA000011">
    <property type="protein sequence ID" value="BAB59770.1"/>
    <property type="molecule type" value="Genomic_DNA"/>
</dbReference>
<dbReference type="PaxDb" id="273116-14324844"/>
<accession>Q97B31</accession>
<sequence>MQTEDNEDAFGHALLDFSSGHCSYEMIETSDGKIDVTSISYYFKNYDQWPLMEQKAIEYAKGIIVDAGAGAGRHSLYLRKKGYQVFPFDISPGAVSVMKKRGLDNASIMSLEEFDMSFDTLLLLGNNFGLLRSYKKAPIYLRKLYEKSSDHAMIIGETTDPVSTRFASNDSGLEAGDLTIRVVYKEYKTPWFEYMLASKEKLEMLVKDTGWRVKKFIEMDGVDVYCFLLEKEK</sequence>
<reference evidence="2 3" key="2">
    <citation type="journal article" date="2000" name="Proc. Natl. Acad. Sci. U.S.A.">
        <title>Archaeal adaptation to higher temperatures revealed by genomic sequence of Thermoplasma volcanium.</title>
        <authorList>
            <person name="Kawashima T."/>
            <person name="Amano N."/>
            <person name="Koike H."/>
            <person name="Makino S."/>
            <person name="Higuchi S."/>
            <person name="Kawashima-Ohya Y."/>
            <person name="Watanabe K."/>
            <person name="Yamazaki M."/>
            <person name="Kanehori K."/>
            <person name="Kawamoto T."/>
            <person name="Nunoshiba T."/>
            <person name="Yamamoto Y."/>
            <person name="Aramaki H."/>
            <person name="Makino K."/>
            <person name="Suzuki M."/>
        </authorList>
    </citation>
    <scope>NUCLEOTIDE SEQUENCE [LARGE SCALE GENOMIC DNA]</scope>
    <source>
        <strain evidence="3">ATCC 51530 / DSM 4299 / JCM 9571 / NBRC 15438 / GSS1</strain>
    </source>
</reference>
<proteinExistence type="predicted"/>
<evidence type="ECO:0000313" key="3">
    <source>
        <dbReference type="Proteomes" id="UP000001017"/>
    </source>
</evidence>
<dbReference type="eggNOG" id="arCOG04734">
    <property type="taxonomic scope" value="Archaea"/>
</dbReference>
<dbReference type="SUPFAM" id="SSF53335">
    <property type="entry name" value="S-adenosyl-L-methionine-dependent methyltransferases"/>
    <property type="match status" value="1"/>
</dbReference>
<protein>
    <recommendedName>
        <fullName evidence="1">Methyltransferase type 11 domain-containing protein</fullName>
    </recommendedName>
</protein>
<dbReference type="Gene3D" id="3.40.50.150">
    <property type="entry name" value="Vaccinia Virus protein VP39"/>
    <property type="match status" value="1"/>
</dbReference>
<dbReference type="STRING" id="273116.gene:9381416"/>
<dbReference type="GO" id="GO:0008757">
    <property type="term" value="F:S-adenosylmethionine-dependent methyltransferase activity"/>
    <property type="evidence" value="ECO:0007669"/>
    <property type="project" value="InterPro"/>
</dbReference>
<dbReference type="RefSeq" id="WP_010916887.1">
    <property type="nucleotide sequence ID" value="NC_002689.2"/>
</dbReference>
<dbReference type="GeneID" id="1441735"/>
<organism evidence="2 3">
    <name type="scientific">Thermoplasma volcanium (strain ATCC 51530 / DSM 4299 / JCM 9571 / NBRC 15438 / GSS1)</name>
    <dbReference type="NCBI Taxonomy" id="273116"/>
    <lineage>
        <taxon>Archaea</taxon>
        <taxon>Methanobacteriati</taxon>
        <taxon>Thermoplasmatota</taxon>
        <taxon>Thermoplasmata</taxon>
        <taxon>Thermoplasmatales</taxon>
        <taxon>Thermoplasmataceae</taxon>
        <taxon>Thermoplasma</taxon>
    </lineage>
</organism>
<dbReference type="InterPro" id="IPR029063">
    <property type="entry name" value="SAM-dependent_MTases_sf"/>
</dbReference>